<feature type="compositionally biased region" description="Basic and acidic residues" evidence="5">
    <location>
        <begin position="1168"/>
        <end position="1179"/>
    </location>
</feature>
<sequence length="2128" mass="232909">MSARSRYLAAISPRAGDECDSTPTSTRSSSLGPLSSSSNFHNSTAAPSNFNSSSSRTATSSTLKSPSNIMGRQRGSVGNVVIGQSGHQQSISQQKTSSNSSNNMKAPPPPPPGPPPKKVKKRGSVAGTVNLNASSNTGDVNVSAGSGNEATAMSHQQQQLGVGQHTADQQHPDTNKGETWSPREEIQAGNVAKFKQLLWGGDTDNNNNNAAISTPTHHHQGSKQLQQRVLPPITPPRPHTHFATSPVTNSSSNKGGGRRSTRSPSPPKYKLNAPPPLGIGTNNNDHANVSGGSNQHHQQRTPPRSATNLAPPSRVLHARGTPDRSNPSPLRQRLGNLTPIDTSFGGGKSGRGGGADSNSSNGNNTGGDKVTPTASSTRSRQLGSPFHNDTSNNNAEAAIGNANHAIHNAANAIHHHNSNNNASPSRSSPIGITTLTAFKRPQQKVGIIFTRKSKQFMDVPVISKIMNDSIFAGHHANYGGKCFSEAMGGDGGIGGVGGGGGLEGAEVIAVNGTPVRDPRHAAELVANAVDEVRLTIKRVGAGGGSVGGSSPMPQAATPFLEKEGEGQEEEGNRTIDMDEESALSVKTEEDRKFEISGRVGGLSVNTDRSRRSDQQQQQTTPKSSKSQDIAERRRKIAQAMLMSAEMVEDPINSASSGGKLFGVISEDYWDTSNHDWRESVEVGSGRISAIEADSSEKEEKDVVEIEREVLAYDTTPLKEQSPAFTSPRSARSAAEKRRQAAMLMYNSEKMVDDNVDDLRLGTIDAIGLKDTISGPSPVQKAGSEVSFEGNASVAKTDITTSSSATQRMGSSPHNRQLDGHAFSFAESATRAVGGAGGEGPSPRNPVRLESPVAQRRKERAQKRLMMVDPNETSTDAPSPMAIGKPNIPISTAAIKKQPILKPAPSNNAPPTPTSQIQRIETDESVAASSAAAGSSVAASNVAASSSVVSEVNGESRTSRSIFGSKKKSSSQNAVSSGDKKKKKSIFGVANLIRKASSKKSKISKKGKLIEDTILFQDRDEQASSVSVKSSTSAASASVQQQSLTNDEVSPSTSATVEAVNNKEMMTEGEWDAFATSPFNDIATNGGDAFGFPKTTTSPERIDTDAFFVEGGVDAWGEPSAQLPVDFTPRKTNAGHFRKDPDNSDAMSYDASEMSEVTNPTFAGSTVHTRPDQESDDVSKHSNAKKVAGTGASANHNRTSSQGSSSQEQSESAVPLLAEGNSSGSGEGGDAFARNADGTGSQKENDGDTLATMIRGNKLPPLYSSEKRGVINPFNPVDDPPLASLETLESSEDERAEIDGSAISRSESSNMAKSRILSKYAKNGKIRKPIRAHDVRSGSKMEPRSVVKAAPISTALPVTSSQDVSAKQSEGQTYSMSLGSRRRQDTLKAQPDSRNYSANESPSSMIAARPNQMQQVQNVTPDRPVSQSLVYRRRNGRSSPKSMESGNALSSDRSISRYSYNIKKKQAPSLIDDPNYYSMENRLMQINDPIQRAGVRLLWAAAIPIQTQSRRFLARQNAIKRMCAILTIQAFSRRWLAERDLEIAIWSAIQIQAAFRGWFARDSLEDNHYCATQIQRIVRGYLSTMHVFEDLYSITIVQSVVRRHLAINNAVDRLSSIIAIQSWYRGVRARSILCEQEYSAIAIQANWRRYLAQMSFQFDIIDIIIVQSIVRRRKGIQTRKNLCATKIQSAWRSYDCSMAYVHTLADVITVQSVVRRWQTVRFLAAVRVQCLMRMFLAKKSFAEEMSMYTLVTRHASATKIQASWRSYCAQVQMLLDLVNVIVIQSLWRRRCVVVLYGPLLNRMKLARLRKQNRAATKIQSAWRGFMCFSTYLIKRYEKQAAIIIQAYWRRHWQSTNYSITYFEIVKIQSFIRGYQERSWQSFRGVCATKIQASSRGFLARQECHNECMISILIAAAATSLRMRNAANRLQRWWGDEMWLRREKRAALVIERFFIFVKKEVEKEVKALKRKKKEKRMRRKMKQSDDWLLERAWLTTVEEPSIMTDERQPVAYQGYPPADRAGGKKVYTKNDRFSSENVIQSVEDDVQSDVSGLTDLSFGNRHLIGIQARRFKQSQMEIEEETSLEEAYFDTEIQQATNRRRDEEEYLRRNGLSKHFYKSRKQSGGYYGHR</sequence>
<feature type="compositionally biased region" description="Gly residues" evidence="5">
    <location>
        <begin position="344"/>
        <end position="355"/>
    </location>
</feature>
<feature type="region of interest" description="Disordered" evidence="5">
    <location>
        <begin position="541"/>
        <end position="630"/>
    </location>
</feature>
<accession>B8BW52</accession>
<feature type="compositionally biased region" description="Polar residues" evidence="5">
    <location>
        <begin position="797"/>
        <end position="814"/>
    </location>
</feature>
<dbReference type="PaxDb" id="35128-Thaps21582"/>
<dbReference type="CDD" id="cd23767">
    <property type="entry name" value="IQCD"/>
    <property type="match status" value="1"/>
</dbReference>
<dbReference type="PANTHER" id="PTHR22706">
    <property type="entry name" value="ASSEMBLY FACTOR FOR SPINDLE MICROTUBULES"/>
    <property type="match status" value="1"/>
</dbReference>
<dbReference type="Gene3D" id="1.20.5.190">
    <property type="match status" value="5"/>
</dbReference>
<feature type="compositionally biased region" description="Low complexity" evidence="5">
    <location>
        <begin position="1199"/>
        <end position="1211"/>
    </location>
</feature>
<dbReference type="GO" id="GO:0051295">
    <property type="term" value="P:establishment of meiotic spindle localization"/>
    <property type="evidence" value="ECO:0000318"/>
    <property type="project" value="GO_Central"/>
</dbReference>
<dbReference type="Proteomes" id="UP000001449">
    <property type="component" value="Chromosome 2"/>
</dbReference>
<feature type="region of interest" description="Disordered" evidence="5">
    <location>
        <begin position="831"/>
        <end position="982"/>
    </location>
</feature>
<feature type="compositionally biased region" description="Low complexity" evidence="5">
    <location>
        <begin position="356"/>
        <end position="367"/>
    </location>
</feature>
<feature type="compositionally biased region" description="Polar residues" evidence="5">
    <location>
        <begin position="1302"/>
        <end position="1311"/>
    </location>
</feature>
<protein>
    <submittedName>
        <fullName evidence="6">Uncharacterized protein</fullName>
    </submittedName>
</protein>
<feature type="compositionally biased region" description="Low complexity" evidence="5">
    <location>
        <begin position="614"/>
        <end position="627"/>
    </location>
</feature>
<evidence type="ECO:0000256" key="1">
    <source>
        <dbReference type="ARBA" id="ARBA00004496"/>
    </source>
</evidence>
<dbReference type="GeneID" id="7452144"/>
<dbReference type="STRING" id="35128.B8BW52"/>
<dbReference type="eggNOG" id="ENOG502RUK9">
    <property type="taxonomic scope" value="Eukaryota"/>
</dbReference>
<dbReference type="GO" id="GO:0000278">
    <property type="term" value="P:mitotic cell cycle"/>
    <property type="evidence" value="ECO:0000318"/>
    <property type="project" value="GO_Central"/>
</dbReference>
<feature type="compositionally biased region" description="Polar residues" evidence="5">
    <location>
        <begin position="1410"/>
        <end position="1428"/>
    </location>
</feature>
<feature type="region of interest" description="Disordered" evidence="5">
    <location>
        <begin position="1020"/>
        <end position="1054"/>
    </location>
</feature>
<evidence type="ECO:0000256" key="4">
    <source>
        <dbReference type="ARBA" id="ARBA00022860"/>
    </source>
</evidence>
<feature type="compositionally biased region" description="Polar residues" evidence="5">
    <location>
        <begin position="1043"/>
        <end position="1054"/>
    </location>
</feature>
<feature type="compositionally biased region" description="Basic and acidic residues" evidence="5">
    <location>
        <begin position="168"/>
        <end position="186"/>
    </location>
</feature>
<dbReference type="GO" id="GO:0007051">
    <property type="term" value="P:spindle organization"/>
    <property type="evidence" value="ECO:0000318"/>
    <property type="project" value="GO_Central"/>
</dbReference>
<dbReference type="PANTHER" id="PTHR22706:SF1">
    <property type="entry name" value="ASSEMBLY FACTOR FOR SPINDLE MICROTUBULES"/>
    <property type="match status" value="1"/>
</dbReference>
<feature type="compositionally biased region" description="Basic and acidic residues" evidence="5">
    <location>
        <begin position="1330"/>
        <end position="1344"/>
    </location>
</feature>
<feature type="compositionally biased region" description="Basic and acidic residues" evidence="5">
    <location>
        <begin position="560"/>
        <end position="576"/>
    </location>
</feature>
<evidence type="ECO:0000256" key="3">
    <source>
        <dbReference type="ARBA" id="ARBA00022737"/>
    </source>
</evidence>
<feature type="region of interest" description="Disordered" evidence="5">
    <location>
        <begin position="772"/>
        <end position="817"/>
    </location>
</feature>
<feature type="region of interest" description="Disordered" evidence="5">
    <location>
        <begin position="1119"/>
        <end position="1250"/>
    </location>
</feature>
<feature type="compositionally biased region" description="Low complexity" evidence="5">
    <location>
        <begin position="82"/>
        <end position="105"/>
    </location>
</feature>
<evidence type="ECO:0000256" key="2">
    <source>
        <dbReference type="ARBA" id="ARBA00022490"/>
    </source>
</evidence>
<reference evidence="6 7" key="1">
    <citation type="journal article" date="2004" name="Science">
        <title>The genome of the diatom Thalassiosira pseudonana: ecology, evolution, and metabolism.</title>
        <authorList>
            <person name="Armbrust E.V."/>
            <person name="Berges J.A."/>
            <person name="Bowler C."/>
            <person name="Green B.R."/>
            <person name="Martinez D."/>
            <person name="Putnam N.H."/>
            <person name="Zhou S."/>
            <person name="Allen A.E."/>
            <person name="Apt K.E."/>
            <person name="Bechner M."/>
            <person name="Brzezinski M.A."/>
            <person name="Chaal B.K."/>
            <person name="Chiovitti A."/>
            <person name="Davis A.K."/>
            <person name="Demarest M.S."/>
            <person name="Detter J.C."/>
            <person name="Glavina T."/>
            <person name="Goodstein D."/>
            <person name="Hadi M.Z."/>
            <person name="Hellsten U."/>
            <person name="Hildebrand M."/>
            <person name="Jenkins B.D."/>
            <person name="Jurka J."/>
            <person name="Kapitonov V.V."/>
            <person name="Kroger N."/>
            <person name="Lau W.W."/>
            <person name="Lane T.W."/>
            <person name="Larimer F.W."/>
            <person name="Lippmeier J.C."/>
            <person name="Lucas S."/>
            <person name="Medina M."/>
            <person name="Montsant A."/>
            <person name="Obornik M."/>
            <person name="Parker M.S."/>
            <person name="Palenik B."/>
            <person name="Pazour G.J."/>
            <person name="Richardson P.M."/>
            <person name="Rynearson T.A."/>
            <person name="Saito M.A."/>
            <person name="Schwartz D.C."/>
            <person name="Thamatrakoln K."/>
            <person name="Valentin K."/>
            <person name="Vardi A."/>
            <person name="Wilkerson F.P."/>
            <person name="Rokhsar D.S."/>
        </authorList>
    </citation>
    <scope>NUCLEOTIDE SEQUENCE [LARGE SCALE GENOMIC DNA]</scope>
    <source>
        <strain evidence="6 7">CCMP1335</strain>
    </source>
</reference>
<feature type="compositionally biased region" description="Polar residues" evidence="5">
    <location>
        <begin position="372"/>
        <end position="390"/>
    </location>
</feature>
<dbReference type="RefSeq" id="XP_002288132.1">
    <property type="nucleotide sequence ID" value="XM_002288096.1"/>
</dbReference>
<feature type="compositionally biased region" description="Polar residues" evidence="5">
    <location>
        <begin position="1355"/>
        <end position="1377"/>
    </location>
</feature>
<proteinExistence type="predicted"/>
<evidence type="ECO:0000256" key="5">
    <source>
        <dbReference type="SAM" id="MobiDB-lite"/>
    </source>
</evidence>
<feature type="compositionally biased region" description="Low complexity" evidence="5">
    <location>
        <begin position="924"/>
        <end position="955"/>
    </location>
</feature>
<dbReference type="SUPFAM" id="SSF52540">
    <property type="entry name" value="P-loop containing nucleoside triphosphate hydrolases"/>
    <property type="match status" value="1"/>
</dbReference>
<evidence type="ECO:0000313" key="7">
    <source>
        <dbReference type="Proteomes" id="UP000001449"/>
    </source>
</evidence>
<name>B8BW52_THAPS</name>
<keyword evidence="4" id="KW-0112">Calmodulin-binding</keyword>
<keyword evidence="3" id="KW-0677">Repeat</keyword>
<dbReference type="GO" id="GO:0005516">
    <property type="term" value="F:calmodulin binding"/>
    <property type="evidence" value="ECO:0000318"/>
    <property type="project" value="GO_Central"/>
</dbReference>
<feature type="compositionally biased region" description="Polar residues" evidence="5">
    <location>
        <begin position="127"/>
        <end position="167"/>
    </location>
</feature>
<dbReference type="InParanoid" id="B8BW52"/>
<evidence type="ECO:0000313" key="6">
    <source>
        <dbReference type="EMBL" id="EED95575.1"/>
    </source>
</evidence>
<dbReference type="InterPro" id="IPR000048">
    <property type="entry name" value="IQ_motif_EF-hand-BS"/>
</dbReference>
<dbReference type="EMBL" id="CM000639">
    <property type="protein sequence ID" value="EED95575.1"/>
    <property type="molecule type" value="Genomic_DNA"/>
</dbReference>
<feature type="region of interest" description="Disordered" evidence="5">
    <location>
        <begin position="1287"/>
        <end position="1449"/>
    </location>
</feature>
<feature type="region of interest" description="Disordered" evidence="5">
    <location>
        <begin position="1"/>
        <end position="187"/>
    </location>
</feature>
<dbReference type="PROSITE" id="PS50096">
    <property type="entry name" value="IQ"/>
    <property type="match status" value="4"/>
</dbReference>
<feature type="compositionally biased region" description="Basic and acidic residues" evidence="5">
    <location>
        <begin position="586"/>
        <end position="595"/>
    </location>
</feature>
<gene>
    <name evidence="6" type="ORF">THAPSDRAFT_21582</name>
</gene>
<feature type="region of interest" description="Disordered" evidence="5">
    <location>
        <begin position="199"/>
        <end position="395"/>
    </location>
</feature>
<feature type="compositionally biased region" description="Pro residues" evidence="5">
    <location>
        <begin position="106"/>
        <end position="116"/>
    </location>
</feature>
<feature type="compositionally biased region" description="Polar residues" evidence="5">
    <location>
        <begin position="280"/>
        <end position="310"/>
    </location>
</feature>
<dbReference type="HOGENOM" id="CLU_232036_0_0_1"/>
<keyword evidence="7" id="KW-1185">Reference proteome</keyword>
<feature type="compositionally biased region" description="Polar residues" evidence="5">
    <location>
        <begin position="1154"/>
        <end position="1167"/>
    </location>
</feature>
<dbReference type="KEGG" id="tps:THAPSDRAFT_21582"/>
<organism evidence="6 7">
    <name type="scientific">Thalassiosira pseudonana</name>
    <name type="common">Marine diatom</name>
    <name type="synonym">Cyclotella nana</name>
    <dbReference type="NCBI Taxonomy" id="35128"/>
    <lineage>
        <taxon>Eukaryota</taxon>
        <taxon>Sar</taxon>
        <taxon>Stramenopiles</taxon>
        <taxon>Ochrophyta</taxon>
        <taxon>Bacillariophyta</taxon>
        <taxon>Coscinodiscophyceae</taxon>
        <taxon>Thalassiosirophycidae</taxon>
        <taxon>Thalassiosirales</taxon>
        <taxon>Thalassiosiraceae</taxon>
        <taxon>Thalassiosira</taxon>
    </lineage>
</organism>
<reference evidence="6 7" key="2">
    <citation type="journal article" date="2008" name="Nature">
        <title>The Phaeodactylum genome reveals the evolutionary history of diatom genomes.</title>
        <authorList>
            <person name="Bowler C."/>
            <person name="Allen A.E."/>
            <person name="Badger J.H."/>
            <person name="Grimwood J."/>
            <person name="Jabbari K."/>
            <person name="Kuo A."/>
            <person name="Maheswari U."/>
            <person name="Martens C."/>
            <person name="Maumus F."/>
            <person name="Otillar R.P."/>
            <person name="Rayko E."/>
            <person name="Salamov A."/>
            <person name="Vandepoele K."/>
            <person name="Beszteri B."/>
            <person name="Gruber A."/>
            <person name="Heijde M."/>
            <person name="Katinka M."/>
            <person name="Mock T."/>
            <person name="Valentin K."/>
            <person name="Verret F."/>
            <person name="Berges J.A."/>
            <person name="Brownlee C."/>
            <person name="Cadoret J.P."/>
            <person name="Chiovitti A."/>
            <person name="Choi C.J."/>
            <person name="Coesel S."/>
            <person name="De Martino A."/>
            <person name="Detter J.C."/>
            <person name="Durkin C."/>
            <person name="Falciatore A."/>
            <person name="Fournet J."/>
            <person name="Haruta M."/>
            <person name="Huysman M.J."/>
            <person name="Jenkins B.D."/>
            <person name="Jiroutova K."/>
            <person name="Jorgensen R.E."/>
            <person name="Joubert Y."/>
            <person name="Kaplan A."/>
            <person name="Kroger N."/>
            <person name="Kroth P.G."/>
            <person name="La Roche J."/>
            <person name="Lindquist E."/>
            <person name="Lommer M."/>
            <person name="Martin-Jezequel V."/>
            <person name="Lopez P.J."/>
            <person name="Lucas S."/>
            <person name="Mangogna M."/>
            <person name="McGinnis K."/>
            <person name="Medlin L.K."/>
            <person name="Montsant A."/>
            <person name="Oudot-Le Secq M.P."/>
            <person name="Napoli C."/>
            <person name="Obornik M."/>
            <person name="Parker M.S."/>
            <person name="Petit J.L."/>
            <person name="Porcel B.M."/>
            <person name="Poulsen N."/>
            <person name="Robison M."/>
            <person name="Rychlewski L."/>
            <person name="Rynearson T.A."/>
            <person name="Schmutz J."/>
            <person name="Shapiro H."/>
            <person name="Siaut M."/>
            <person name="Stanley M."/>
            <person name="Sussman M.R."/>
            <person name="Taylor A.R."/>
            <person name="Vardi A."/>
            <person name="von Dassow P."/>
            <person name="Vyverman W."/>
            <person name="Willis A."/>
            <person name="Wyrwicz L.S."/>
            <person name="Rokhsar D.S."/>
            <person name="Weissenbach J."/>
            <person name="Armbrust E.V."/>
            <person name="Green B.R."/>
            <person name="Van de Peer Y."/>
            <person name="Grigoriev I.V."/>
        </authorList>
    </citation>
    <scope>NUCLEOTIDE SEQUENCE [LARGE SCALE GENOMIC DNA]</scope>
    <source>
        <strain evidence="6 7">CCMP1335</strain>
    </source>
</reference>
<feature type="compositionally biased region" description="Low complexity" evidence="5">
    <location>
        <begin position="21"/>
        <end position="62"/>
    </location>
</feature>
<feature type="compositionally biased region" description="Polar residues" evidence="5">
    <location>
        <begin position="1436"/>
        <end position="1449"/>
    </location>
</feature>
<dbReference type="SMART" id="SM00015">
    <property type="entry name" value="IQ"/>
    <property type="match status" value="14"/>
</dbReference>
<feature type="compositionally biased region" description="Low complexity" evidence="5">
    <location>
        <begin position="1022"/>
        <end position="1042"/>
    </location>
</feature>
<dbReference type="Pfam" id="PF00612">
    <property type="entry name" value="IQ"/>
    <property type="match status" value="7"/>
</dbReference>
<dbReference type="InterPro" id="IPR051185">
    <property type="entry name" value="ASPM"/>
</dbReference>
<feature type="compositionally biased region" description="Polar residues" evidence="5">
    <location>
        <begin position="1391"/>
        <end position="1403"/>
    </location>
</feature>
<comment type="subcellular location">
    <subcellularLocation>
        <location evidence="1">Cytoplasm</location>
    </subcellularLocation>
</comment>
<keyword evidence="2" id="KW-0963">Cytoplasm</keyword>
<dbReference type="InterPro" id="IPR027417">
    <property type="entry name" value="P-loop_NTPase"/>
</dbReference>
<dbReference type="GO" id="GO:0005737">
    <property type="term" value="C:cytoplasm"/>
    <property type="evidence" value="ECO:0007669"/>
    <property type="project" value="UniProtKB-SubCell"/>
</dbReference>
<dbReference type="GO" id="GO:0000922">
    <property type="term" value="C:spindle pole"/>
    <property type="evidence" value="ECO:0000318"/>
    <property type="project" value="GO_Central"/>
</dbReference>